<reference evidence="1" key="1">
    <citation type="submission" date="2018-05" db="EMBL/GenBank/DDBJ databases">
        <authorList>
            <person name="Lanie J.A."/>
            <person name="Ng W.-L."/>
            <person name="Kazmierczak K.M."/>
            <person name="Andrzejewski T.M."/>
            <person name="Davidsen T.M."/>
            <person name="Wayne K.J."/>
            <person name="Tettelin H."/>
            <person name="Glass J.I."/>
            <person name="Rusch D."/>
            <person name="Podicherti R."/>
            <person name="Tsui H.-C.T."/>
            <person name="Winkler M.E."/>
        </authorList>
    </citation>
    <scope>NUCLEOTIDE SEQUENCE</scope>
</reference>
<dbReference type="SUPFAM" id="SSF48452">
    <property type="entry name" value="TPR-like"/>
    <property type="match status" value="1"/>
</dbReference>
<dbReference type="EMBL" id="UINC01169847">
    <property type="protein sequence ID" value="SVD73588.1"/>
    <property type="molecule type" value="Genomic_DNA"/>
</dbReference>
<accession>A0A382XTI3</accession>
<evidence type="ECO:0008006" key="2">
    <source>
        <dbReference type="Google" id="ProtNLM"/>
    </source>
</evidence>
<feature type="non-terminal residue" evidence="1">
    <location>
        <position position="180"/>
    </location>
</feature>
<dbReference type="AlphaFoldDB" id="A0A382XTI3"/>
<name>A0A382XTI3_9ZZZZ</name>
<evidence type="ECO:0000313" key="1">
    <source>
        <dbReference type="EMBL" id="SVD73588.1"/>
    </source>
</evidence>
<protein>
    <recommendedName>
        <fullName evidence="2">Tetratricopeptide repeat-like domain-containing protein</fullName>
    </recommendedName>
</protein>
<dbReference type="InterPro" id="IPR011990">
    <property type="entry name" value="TPR-like_helical_dom_sf"/>
</dbReference>
<sequence length="180" mass="21318">MKFCIKNVYLIFFLIFSLSYATETLGKDKKIQYSKDNISNYFSGIVSANYNLTGNAFKHLNEVQFLKTRHSNYNIQFLRTLILLKKFEEAFSFSKSVWNEGEFFFEADIILGLNYFINEDYSKAEKYFERLNIISEYNFIFQNLIGNVLIAWSKASSNNKEDSFKYIAKIPNRYDHIKQI</sequence>
<gene>
    <name evidence="1" type="ORF">METZ01_LOCUS426442</name>
</gene>
<proteinExistence type="predicted"/>
<organism evidence="1">
    <name type="scientific">marine metagenome</name>
    <dbReference type="NCBI Taxonomy" id="408172"/>
    <lineage>
        <taxon>unclassified sequences</taxon>
        <taxon>metagenomes</taxon>
        <taxon>ecological metagenomes</taxon>
    </lineage>
</organism>